<dbReference type="AlphaFoldDB" id="A0A4Q7J5U2"/>
<reference evidence="2 3" key="1">
    <citation type="submission" date="2019-02" db="EMBL/GenBank/DDBJ databases">
        <title>Draft genome sequence of Amycolatopsis sp. 8-3EHSu isolated from roots of Suaeda maritima.</title>
        <authorList>
            <person name="Duangmal K."/>
            <person name="Chantavorakit T."/>
        </authorList>
    </citation>
    <scope>NUCLEOTIDE SEQUENCE [LARGE SCALE GENOMIC DNA]</scope>
    <source>
        <strain evidence="2 3">8-3EHSu</strain>
    </source>
</reference>
<gene>
    <name evidence="2" type="ORF">EWH70_21480</name>
</gene>
<name>A0A4Q7J5U2_9PSEU</name>
<sequence length="164" mass="17330">MKLTIVPDNGYPARPLLLVLAGLLMLLVACGAEPGSPRGEEPADPAAVEQALRIGHIVLPPGTQVLGAQADRGIDQLYRLAVAVEPASVEPLLTGSGFTTPLERGRKVFTPGVEGFHPDNGSDIASAEDRLPPQPGTPDVVTREVLVDRTDPARPVVHWWIVGT</sequence>
<dbReference type="RefSeq" id="WP_130477239.1">
    <property type="nucleotide sequence ID" value="NZ_SFCC01000010.1"/>
</dbReference>
<feature type="region of interest" description="Disordered" evidence="1">
    <location>
        <begin position="115"/>
        <end position="139"/>
    </location>
</feature>
<organism evidence="2 3">
    <name type="scientific">Amycolatopsis suaedae</name>
    <dbReference type="NCBI Taxonomy" id="2510978"/>
    <lineage>
        <taxon>Bacteria</taxon>
        <taxon>Bacillati</taxon>
        <taxon>Actinomycetota</taxon>
        <taxon>Actinomycetes</taxon>
        <taxon>Pseudonocardiales</taxon>
        <taxon>Pseudonocardiaceae</taxon>
        <taxon>Amycolatopsis</taxon>
    </lineage>
</organism>
<protein>
    <submittedName>
        <fullName evidence="2">Uncharacterized protein</fullName>
    </submittedName>
</protein>
<comment type="caution">
    <text evidence="2">The sequence shown here is derived from an EMBL/GenBank/DDBJ whole genome shotgun (WGS) entry which is preliminary data.</text>
</comment>
<accession>A0A4Q7J5U2</accession>
<evidence type="ECO:0000256" key="1">
    <source>
        <dbReference type="SAM" id="MobiDB-lite"/>
    </source>
</evidence>
<dbReference type="OrthoDB" id="3629752at2"/>
<dbReference type="EMBL" id="SFCC01000010">
    <property type="protein sequence ID" value="RZQ62146.1"/>
    <property type="molecule type" value="Genomic_DNA"/>
</dbReference>
<proteinExistence type="predicted"/>
<keyword evidence="3" id="KW-1185">Reference proteome</keyword>
<dbReference type="Proteomes" id="UP000292003">
    <property type="component" value="Unassembled WGS sequence"/>
</dbReference>
<dbReference type="PROSITE" id="PS51257">
    <property type="entry name" value="PROKAR_LIPOPROTEIN"/>
    <property type="match status" value="1"/>
</dbReference>
<evidence type="ECO:0000313" key="3">
    <source>
        <dbReference type="Proteomes" id="UP000292003"/>
    </source>
</evidence>
<evidence type="ECO:0000313" key="2">
    <source>
        <dbReference type="EMBL" id="RZQ62146.1"/>
    </source>
</evidence>